<dbReference type="GO" id="GO:0005886">
    <property type="term" value="C:plasma membrane"/>
    <property type="evidence" value="ECO:0007669"/>
    <property type="project" value="UniProtKB-SubCell"/>
</dbReference>
<evidence type="ECO:0000256" key="6">
    <source>
        <dbReference type="ARBA" id="ARBA00023136"/>
    </source>
</evidence>
<reference evidence="13" key="2">
    <citation type="journal article" date="2014" name="Mol. Biochem. Parasitol.">
        <title>Capturing the variant surface glycoprotein repertoire (the VSGnome) of Trypanosoma brucei Lister 427.</title>
        <authorList>
            <person name="Cross G.A."/>
            <person name="Kim H.S."/>
            <person name="Wickstead B."/>
        </authorList>
    </citation>
    <scope>NUCLEOTIDE SEQUENCE</scope>
    <source>
        <strain evidence="13">Lister 427</strain>
    </source>
</reference>
<dbReference type="EMBL" id="KC612485">
    <property type="protein sequence ID" value="AGH59916.1"/>
    <property type="molecule type" value="Genomic_DNA"/>
</dbReference>
<evidence type="ECO:0000256" key="9">
    <source>
        <dbReference type="SAM" id="Coils"/>
    </source>
</evidence>
<feature type="signal peptide" evidence="10">
    <location>
        <begin position="1"/>
        <end position="30"/>
    </location>
</feature>
<keyword evidence="6" id="KW-0472">Membrane</keyword>
<keyword evidence="4" id="KW-0336">GPI-anchor</keyword>
<dbReference type="VEuPathDB" id="TriTrypDB:Tb1125.3.440"/>
<dbReference type="Pfam" id="PF13206">
    <property type="entry name" value="VSG_B"/>
    <property type="match status" value="1"/>
</dbReference>
<keyword evidence="9" id="KW-0175">Coiled coil</keyword>
<evidence type="ECO:0000256" key="4">
    <source>
        <dbReference type="ARBA" id="ARBA00022622"/>
    </source>
</evidence>
<keyword evidence="5 10" id="KW-0732">Signal</keyword>
<dbReference type="AlphaFoldDB" id="M4SXA9"/>
<dbReference type="InterPro" id="IPR025932">
    <property type="entry name" value="Trypano_VSG_B_N_dom"/>
</dbReference>
<name>M4SXA9_9TRYP</name>
<dbReference type="GO" id="GO:0098552">
    <property type="term" value="C:side of membrane"/>
    <property type="evidence" value="ECO:0007669"/>
    <property type="project" value="UniProtKB-KW"/>
</dbReference>
<proteinExistence type="predicted"/>
<feature type="domain" description="Trypanosome variant surface glycoprotein B-type N-terminal" evidence="12">
    <location>
        <begin position="15"/>
        <end position="371"/>
    </location>
</feature>
<dbReference type="Pfam" id="PF10659">
    <property type="entry name" value="Trypan_glycop_C"/>
    <property type="match status" value="1"/>
</dbReference>
<organism evidence="13">
    <name type="scientific">Trypanosoma brucei</name>
    <dbReference type="NCBI Taxonomy" id="5691"/>
    <lineage>
        <taxon>Eukaryota</taxon>
        <taxon>Discoba</taxon>
        <taxon>Euglenozoa</taxon>
        <taxon>Kinetoplastea</taxon>
        <taxon>Metakinetoplastina</taxon>
        <taxon>Trypanosomatida</taxon>
        <taxon>Trypanosomatidae</taxon>
        <taxon>Trypanosoma</taxon>
    </lineage>
</organism>
<comment type="function">
    <text evidence="1">VSG forms a coat on the surface of the parasite. The trypanosome evades the immune response of the host by expressing a series of antigenically distinct VSGs from an estimated 1000 VSG genes.</text>
</comment>
<evidence type="ECO:0000256" key="5">
    <source>
        <dbReference type="ARBA" id="ARBA00022729"/>
    </source>
</evidence>
<evidence type="ECO:0000313" key="13">
    <source>
        <dbReference type="EMBL" id="AGH59916.1"/>
    </source>
</evidence>
<keyword evidence="8" id="KW-0449">Lipoprotein</keyword>
<evidence type="ECO:0000256" key="7">
    <source>
        <dbReference type="ARBA" id="ARBA00023180"/>
    </source>
</evidence>
<keyword evidence="3" id="KW-1003">Cell membrane</keyword>
<evidence type="ECO:0000256" key="2">
    <source>
        <dbReference type="ARBA" id="ARBA00004609"/>
    </source>
</evidence>
<dbReference type="Gene3D" id="3.30.1680.40">
    <property type="match status" value="1"/>
</dbReference>
<evidence type="ECO:0000256" key="8">
    <source>
        <dbReference type="ARBA" id="ARBA00023288"/>
    </source>
</evidence>
<comment type="subcellular location">
    <subcellularLocation>
        <location evidence="2">Cell membrane</location>
        <topology evidence="2">Lipid-anchor</topology>
        <topology evidence="2">GPI-anchor</topology>
    </subcellularLocation>
</comment>
<sequence length="491" mass="52898">MKADKVPAVIAISALAAIFVPSISANVAEADNALYFHQLCALVSASKIAGDIPTAAQDPATAITELHELNFTTSPKEWRDKFKNAAATFDKEKVAAYFSLKPTDVNSNWQEAWQHWVAAFKQTGDPKTTPQHIKDAAHDSLAPHQKQAMHIETAKALALALNLQKQRLTVLSKANALTTQQIKDRLLKAAYGEKATEPVFETAKAFTGYDQTRKTTCADDKATSAAATLACLCIQDNGDAPPRPCGRNMPNTNKWNSASQQNLDTAAGDLLKACPSAEKKPITSNWLGQITTQVRNSIRIINNNGYLGETENGSCTGTAATGVCVKLNGYTNDPTTHKGKLKWLDDLESLTEQLRENEQATAQAALLANQIVAIRDTTYGLAATLRALTAPQPISVTAAQTTPQHPSAASLKTECEAHHASQADCDAKNFCTYDETESTDKKCKYNATKAKEKGVSVTQTQTGVGTETTTEICKGKPEKECKSSDCKLEGR</sequence>
<dbReference type="InterPro" id="IPR019609">
    <property type="entry name" value="Variant_surf_glycoprt_trypan_C"/>
</dbReference>
<accession>M4SXA9</accession>
<evidence type="ECO:0000259" key="12">
    <source>
        <dbReference type="Pfam" id="PF13206"/>
    </source>
</evidence>
<protein>
    <submittedName>
        <fullName evidence="13">Variant surface glycoprotein 743</fullName>
    </submittedName>
</protein>
<evidence type="ECO:0000256" key="3">
    <source>
        <dbReference type="ARBA" id="ARBA00022475"/>
    </source>
</evidence>
<keyword evidence="7" id="KW-0325">Glycoprotein</keyword>
<feature type="chain" id="PRO_5004057827" evidence="10">
    <location>
        <begin position="31"/>
        <end position="491"/>
    </location>
</feature>
<feature type="coiled-coil region" evidence="9">
    <location>
        <begin position="340"/>
        <end position="370"/>
    </location>
</feature>
<evidence type="ECO:0000256" key="1">
    <source>
        <dbReference type="ARBA" id="ARBA00002523"/>
    </source>
</evidence>
<dbReference type="Gene3D" id="3.30.1680.30">
    <property type="match status" value="1"/>
</dbReference>
<evidence type="ECO:0000256" key="10">
    <source>
        <dbReference type="SAM" id="SignalP"/>
    </source>
</evidence>
<reference evidence="13" key="1">
    <citation type="submission" date="2013-02" db="EMBL/GenBank/DDBJ databases">
        <authorList>
            <person name="Cross G.A.M."/>
            <person name="Kim H.-S."/>
            <person name="Wickstead B."/>
        </authorList>
    </citation>
    <scope>NUCLEOTIDE SEQUENCE</scope>
    <source>
        <strain evidence="13">Lister 427</strain>
    </source>
</reference>
<feature type="domain" description="Trypanosome variant surface glycoprotein C-terminal" evidence="11">
    <location>
        <begin position="415"/>
        <end position="489"/>
    </location>
</feature>
<evidence type="ECO:0000259" key="11">
    <source>
        <dbReference type="Pfam" id="PF10659"/>
    </source>
</evidence>